<accession>A0ABP9N6U8</accession>
<feature type="transmembrane region" description="Helical" evidence="1">
    <location>
        <begin position="85"/>
        <end position="103"/>
    </location>
</feature>
<keyword evidence="1" id="KW-0812">Transmembrane</keyword>
<evidence type="ECO:0000256" key="1">
    <source>
        <dbReference type="SAM" id="Phobius"/>
    </source>
</evidence>
<keyword evidence="1" id="KW-0472">Membrane</keyword>
<proteinExistence type="predicted"/>
<dbReference type="PANTHER" id="PTHR30092:SF0">
    <property type="entry name" value="INNER MEMBRANE PROTEIN CRED"/>
    <property type="match status" value="1"/>
</dbReference>
<feature type="transmembrane region" description="Helical" evidence="1">
    <location>
        <begin position="137"/>
        <end position="155"/>
    </location>
</feature>
<dbReference type="EMBL" id="BAABHY010000001">
    <property type="protein sequence ID" value="GAA5110765.1"/>
    <property type="molecule type" value="Genomic_DNA"/>
</dbReference>
<keyword evidence="1" id="KW-1133">Transmembrane helix</keyword>
<name>A0ABP9N6U8_9GAMM</name>
<feature type="transmembrane region" description="Helical" evidence="1">
    <location>
        <begin position="189"/>
        <end position="207"/>
    </location>
</feature>
<dbReference type="RefSeq" id="WP_345490592.1">
    <property type="nucleotide sequence ID" value="NZ_BAABHY010000001.1"/>
</dbReference>
<comment type="caution">
    <text evidence="2">The sequence shown here is derived from an EMBL/GenBank/DDBJ whole genome shotgun (WGS) entry which is preliminary data.</text>
</comment>
<keyword evidence="3" id="KW-1185">Reference proteome</keyword>
<sequence length="228" mass="25410">MENRIKVIWKVLFIVILILVSLVPFYFMQHYAQAVINEQSTLNHLAAQSANYLSGLMDSVQGQSTTQPMIDLKSRYQFALNHLQSAPLTLGLVFLWLLVIDVINSSRLSLVSYLLVGVGLVLFYLVELVFARYVQPGFAFFIPAIIFALLLSGYVTSALRNVVAGTVFGIGLLMIYTLAFYLVSEIDNILMYGAICLVVAFVVVIIMTRHIDWNAPAERVKGGAKKLN</sequence>
<protein>
    <submittedName>
        <fullName evidence="2">Uncharacterized protein</fullName>
    </submittedName>
</protein>
<dbReference type="Proteomes" id="UP001500171">
    <property type="component" value="Unassembled WGS sequence"/>
</dbReference>
<dbReference type="PANTHER" id="PTHR30092">
    <property type="entry name" value="INNER MEMBRANE PROTEIN CRED"/>
    <property type="match status" value="1"/>
</dbReference>
<dbReference type="InterPro" id="IPR010364">
    <property type="entry name" value="Uncharacterised_IM_CreD"/>
</dbReference>
<feature type="transmembrane region" description="Helical" evidence="1">
    <location>
        <begin position="162"/>
        <end position="183"/>
    </location>
</feature>
<reference evidence="3" key="1">
    <citation type="journal article" date="2019" name="Int. J. Syst. Evol. Microbiol.">
        <title>The Global Catalogue of Microorganisms (GCM) 10K type strain sequencing project: providing services to taxonomists for standard genome sequencing and annotation.</title>
        <authorList>
            <consortium name="The Broad Institute Genomics Platform"/>
            <consortium name="The Broad Institute Genome Sequencing Center for Infectious Disease"/>
            <person name="Wu L."/>
            <person name="Ma J."/>
        </authorList>
    </citation>
    <scope>NUCLEOTIDE SEQUENCE [LARGE SCALE GENOMIC DNA]</scope>
    <source>
        <strain evidence="3">JCM 18050</strain>
    </source>
</reference>
<feature type="transmembrane region" description="Helical" evidence="1">
    <location>
        <begin position="110"/>
        <end position="131"/>
    </location>
</feature>
<evidence type="ECO:0000313" key="3">
    <source>
        <dbReference type="Proteomes" id="UP001500171"/>
    </source>
</evidence>
<dbReference type="Pfam" id="PF06123">
    <property type="entry name" value="CreD"/>
    <property type="match status" value="1"/>
</dbReference>
<feature type="transmembrane region" description="Helical" evidence="1">
    <location>
        <begin position="7"/>
        <end position="27"/>
    </location>
</feature>
<organism evidence="2 3">
    <name type="scientific">Orbus sasakiae</name>
    <dbReference type="NCBI Taxonomy" id="1078475"/>
    <lineage>
        <taxon>Bacteria</taxon>
        <taxon>Pseudomonadati</taxon>
        <taxon>Pseudomonadota</taxon>
        <taxon>Gammaproteobacteria</taxon>
        <taxon>Orbales</taxon>
        <taxon>Orbaceae</taxon>
        <taxon>Orbus</taxon>
    </lineage>
</organism>
<evidence type="ECO:0000313" key="2">
    <source>
        <dbReference type="EMBL" id="GAA5110765.1"/>
    </source>
</evidence>
<gene>
    <name evidence="2" type="ORF">GCM10023211_15500</name>
</gene>